<evidence type="ECO:0000313" key="3">
    <source>
        <dbReference type="Proteomes" id="UP001383192"/>
    </source>
</evidence>
<gene>
    <name evidence="2" type="ORF">VNI00_008958</name>
</gene>
<feature type="region of interest" description="Disordered" evidence="1">
    <location>
        <begin position="39"/>
        <end position="64"/>
    </location>
</feature>
<evidence type="ECO:0000313" key="2">
    <source>
        <dbReference type="EMBL" id="KAK7041976.1"/>
    </source>
</evidence>
<feature type="compositionally biased region" description="Polar residues" evidence="1">
    <location>
        <begin position="55"/>
        <end position="64"/>
    </location>
</feature>
<name>A0AAW0CTV5_9AGAR</name>
<keyword evidence="3" id="KW-1185">Reference proteome</keyword>
<evidence type="ECO:0000256" key="1">
    <source>
        <dbReference type="SAM" id="MobiDB-lite"/>
    </source>
</evidence>
<reference evidence="2 3" key="1">
    <citation type="submission" date="2024-01" db="EMBL/GenBank/DDBJ databases">
        <title>A draft genome for a cacao thread blight-causing isolate of Paramarasmius palmivorus.</title>
        <authorList>
            <person name="Baruah I.K."/>
            <person name="Bukari Y."/>
            <person name="Amoako-Attah I."/>
            <person name="Meinhardt L.W."/>
            <person name="Bailey B.A."/>
            <person name="Cohen S.P."/>
        </authorList>
    </citation>
    <scope>NUCLEOTIDE SEQUENCE [LARGE SCALE GENOMIC DNA]</scope>
    <source>
        <strain evidence="2 3">GH-12</strain>
    </source>
</reference>
<accession>A0AAW0CTV5</accession>
<organism evidence="2 3">
    <name type="scientific">Paramarasmius palmivorus</name>
    <dbReference type="NCBI Taxonomy" id="297713"/>
    <lineage>
        <taxon>Eukaryota</taxon>
        <taxon>Fungi</taxon>
        <taxon>Dikarya</taxon>
        <taxon>Basidiomycota</taxon>
        <taxon>Agaricomycotina</taxon>
        <taxon>Agaricomycetes</taxon>
        <taxon>Agaricomycetidae</taxon>
        <taxon>Agaricales</taxon>
        <taxon>Marasmiineae</taxon>
        <taxon>Marasmiaceae</taxon>
        <taxon>Paramarasmius</taxon>
    </lineage>
</organism>
<proteinExistence type="predicted"/>
<dbReference type="Proteomes" id="UP001383192">
    <property type="component" value="Unassembled WGS sequence"/>
</dbReference>
<sequence length="184" mass="20329">MLENDWEILQCNLGTFYHDDCMHAPGRYSALVLQTKRQGWTPRRSEQDSDRLASTPYSSSQRSSNTVAARVVDVDMGEATSGAVTEEEVAKVNLLTKGAPAYRMFDEGIPLYDGRTGNGTKGFQFGARDWESYETLPLYPYPEVEEGSLVTVVTTVTGFRGAGNSHHTVHFNALFAIVLGKVEL</sequence>
<dbReference type="AlphaFoldDB" id="A0AAW0CTV5"/>
<protein>
    <submittedName>
        <fullName evidence="2">Uncharacterized protein</fullName>
    </submittedName>
</protein>
<dbReference type="EMBL" id="JAYKXP010000031">
    <property type="protein sequence ID" value="KAK7041976.1"/>
    <property type="molecule type" value="Genomic_DNA"/>
</dbReference>
<comment type="caution">
    <text evidence="2">The sequence shown here is derived from an EMBL/GenBank/DDBJ whole genome shotgun (WGS) entry which is preliminary data.</text>
</comment>